<dbReference type="Pfam" id="PF01852">
    <property type="entry name" value="START"/>
    <property type="match status" value="1"/>
</dbReference>
<accession>A0ABQ7R5S9</accession>
<comment type="subcellular location">
    <subcellularLocation>
        <location evidence="1">Membrane</location>
        <topology evidence="1">Multi-pass membrane protein</topology>
    </subcellularLocation>
</comment>
<keyword evidence="4" id="KW-1133">Transmembrane helix</keyword>
<dbReference type="SMART" id="SM00234">
    <property type="entry name" value="START"/>
    <property type="match status" value="1"/>
</dbReference>
<sequence>MTDYHIREAAESLLGSVTSPQYPYRNYTNSHSVNIVTEDLVAGHRPQGRMSTVRRFFCLFVTFDLLFTSLMWLICVMLRGETLEQIFNREILHYDIKISLFDIVLLAVIRFTVLLLFYALLYINNWSVIALSTGGTCAFLIAKVFFFDWPDAAQPVYQVFLILASFTLSWGEAWFLDFRVLPQECRAQDIIDSITNHGSSERTPLLPPPEPTLGGSSAWFSPVDSPASTPGARGARRDVILTHDLIDEYIASAEAGLQAAWRVVASPNWRVEKKGSKGDIVESTQTQRFGKVYRFTGIVDCPAKFLYEEFKNNITRLPEWNPTILKSDLIKQIADGIDLSYQVTAGGGRGIIAPRDFVILRRCAPVDSEGQVIPEGQADPHCYMCSGTSVDVPGYPPHRDMVRGHNKVGCWCLKPTMVKTSSGKLEEKTVFQWLMCCDLKGKIPQFVLDTAFATVMLDYIVHVRKHVADAKAKGLVK</sequence>
<dbReference type="PANTHER" id="PTHR46121:SF4">
    <property type="entry name" value="STEROIDOGENIC ACUTE REGULATORY PROTEIN-LIKE"/>
    <property type="match status" value="1"/>
</dbReference>
<dbReference type="EMBL" id="JAHIBW010000002">
    <property type="protein sequence ID" value="KAG7312644.1"/>
    <property type="molecule type" value="Genomic_DNA"/>
</dbReference>
<feature type="domain" description="START" evidence="5">
    <location>
        <begin position="266"/>
        <end position="472"/>
    </location>
</feature>
<organism evidence="7 8">
    <name type="scientific">Plutella xylostella</name>
    <name type="common">Diamondback moth</name>
    <name type="synonym">Plutella maculipennis</name>
    <dbReference type="NCBI Taxonomy" id="51655"/>
    <lineage>
        <taxon>Eukaryota</taxon>
        <taxon>Metazoa</taxon>
        <taxon>Ecdysozoa</taxon>
        <taxon>Arthropoda</taxon>
        <taxon>Hexapoda</taxon>
        <taxon>Insecta</taxon>
        <taxon>Pterygota</taxon>
        <taxon>Neoptera</taxon>
        <taxon>Endopterygota</taxon>
        <taxon>Lepidoptera</taxon>
        <taxon>Glossata</taxon>
        <taxon>Ditrysia</taxon>
        <taxon>Yponomeutoidea</taxon>
        <taxon>Plutellidae</taxon>
        <taxon>Plutella</taxon>
    </lineage>
</organism>
<keyword evidence="8" id="KW-1185">Reference proteome</keyword>
<evidence type="ECO:0008006" key="9">
    <source>
        <dbReference type="Google" id="ProtNLM"/>
    </source>
</evidence>
<evidence type="ECO:0000256" key="1">
    <source>
        <dbReference type="ARBA" id="ARBA00004141"/>
    </source>
</evidence>
<feature type="transmembrane region" description="Helical" evidence="4">
    <location>
        <begin position="128"/>
        <end position="149"/>
    </location>
</feature>
<dbReference type="InterPro" id="IPR051869">
    <property type="entry name" value="STARD3"/>
</dbReference>
<dbReference type="InterPro" id="IPR002913">
    <property type="entry name" value="START_lipid-bd_dom"/>
</dbReference>
<feature type="transmembrane region" description="Helical" evidence="4">
    <location>
        <begin position="56"/>
        <end position="80"/>
    </location>
</feature>
<dbReference type="InterPro" id="IPR019498">
    <property type="entry name" value="MENTAL"/>
</dbReference>
<dbReference type="Gene3D" id="3.30.530.20">
    <property type="match status" value="1"/>
</dbReference>
<evidence type="ECO:0000313" key="7">
    <source>
        <dbReference type="EMBL" id="KAG7312644.1"/>
    </source>
</evidence>
<feature type="domain" description="MENTAL" evidence="6">
    <location>
        <begin position="50"/>
        <end position="229"/>
    </location>
</feature>
<evidence type="ECO:0000313" key="8">
    <source>
        <dbReference type="Proteomes" id="UP000823941"/>
    </source>
</evidence>
<feature type="transmembrane region" description="Helical" evidence="4">
    <location>
        <begin position="155"/>
        <end position="176"/>
    </location>
</feature>
<dbReference type="InterPro" id="IPR023393">
    <property type="entry name" value="START-like_dom_sf"/>
</dbReference>
<evidence type="ECO:0000256" key="2">
    <source>
        <dbReference type="ARBA" id="ARBA00022692"/>
    </source>
</evidence>
<protein>
    <recommendedName>
        <fullName evidence="9">Steroidogenic acute regulatory protein-like</fullName>
    </recommendedName>
</protein>
<dbReference type="SUPFAM" id="SSF55961">
    <property type="entry name" value="Bet v1-like"/>
    <property type="match status" value="1"/>
</dbReference>
<dbReference type="PANTHER" id="PTHR46121">
    <property type="entry name" value="STEROIDOGENIC ACUTE REGULATORY PROTEIN-LIKE"/>
    <property type="match status" value="1"/>
</dbReference>
<evidence type="ECO:0000259" key="6">
    <source>
        <dbReference type="PROSITE" id="PS51439"/>
    </source>
</evidence>
<evidence type="ECO:0000256" key="4">
    <source>
        <dbReference type="SAM" id="Phobius"/>
    </source>
</evidence>
<keyword evidence="3 4" id="KW-0472">Membrane</keyword>
<keyword evidence="2 4" id="KW-0812">Transmembrane</keyword>
<gene>
    <name evidence="7" type="ORF">JYU34_000966</name>
</gene>
<dbReference type="Pfam" id="PF10457">
    <property type="entry name" value="MENTAL"/>
    <property type="match status" value="1"/>
</dbReference>
<name>A0ABQ7R5S9_PLUXY</name>
<reference evidence="7 8" key="1">
    <citation type="submission" date="2021-06" db="EMBL/GenBank/DDBJ databases">
        <title>A haploid diamondback moth (Plutella xylostella L.) genome assembly resolves 31 chromosomes and identifies a diamide resistance mutation.</title>
        <authorList>
            <person name="Ward C.M."/>
            <person name="Perry K.D."/>
            <person name="Baker G."/>
            <person name="Powis K."/>
            <person name="Heckel D.G."/>
            <person name="Baxter S.W."/>
        </authorList>
    </citation>
    <scope>NUCLEOTIDE SEQUENCE [LARGE SCALE GENOMIC DNA]</scope>
    <source>
        <strain evidence="7 8">LV</strain>
        <tissue evidence="7">Single pupa</tissue>
    </source>
</reference>
<dbReference type="Proteomes" id="UP000823941">
    <property type="component" value="Chromosome 2"/>
</dbReference>
<dbReference type="PROSITE" id="PS51439">
    <property type="entry name" value="MENTAL"/>
    <property type="match status" value="1"/>
</dbReference>
<proteinExistence type="predicted"/>
<evidence type="ECO:0000256" key="3">
    <source>
        <dbReference type="ARBA" id="ARBA00023136"/>
    </source>
</evidence>
<evidence type="ECO:0000259" key="5">
    <source>
        <dbReference type="PROSITE" id="PS50848"/>
    </source>
</evidence>
<feature type="transmembrane region" description="Helical" evidence="4">
    <location>
        <begin position="100"/>
        <end position="121"/>
    </location>
</feature>
<dbReference type="PROSITE" id="PS50848">
    <property type="entry name" value="START"/>
    <property type="match status" value="1"/>
</dbReference>
<comment type="caution">
    <text evidence="7">The sequence shown here is derived from an EMBL/GenBank/DDBJ whole genome shotgun (WGS) entry which is preliminary data.</text>
</comment>